<feature type="region of interest" description="Disordered" evidence="1">
    <location>
        <begin position="27"/>
        <end position="57"/>
    </location>
</feature>
<feature type="compositionally biased region" description="Basic and acidic residues" evidence="1">
    <location>
        <begin position="38"/>
        <end position="57"/>
    </location>
</feature>
<name>A0A8J6LET0_TENMO</name>
<dbReference type="Proteomes" id="UP000719412">
    <property type="component" value="Unassembled WGS sequence"/>
</dbReference>
<gene>
    <name evidence="2" type="ORF">GEV33_002493</name>
</gene>
<sequence length="147" mass="16786">MTITTTFVTVLRRFKYLAEKRRTTMEAGCRRGRGRVLRPRDRAPDTPRNHTRQREEDTTIALLRQQQEIMAQMVDFFLERQPVVHPPKRPRTELVSPKPNVGGTTSSGPTPQAPPQGWLGLPPSERREGRSTHSLCHLQVTSVRCPP</sequence>
<protein>
    <submittedName>
        <fullName evidence="2">Uncharacterized protein</fullName>
    </submittedName>
</protein>
<accession>A0A8J6LET0</accession>
<feature type="region of interest" description="Disordered" evidence="1">
    <location>
        <begin position="82"/>
        <end position="135"/>
    </location>
</feature>
<organism evidence="2 3">
    <name type="scientific">Tenebrio molitor</name>
    <name type="common">Yellow mealworm beetle</name>
    <dbReference type="NCBI Taxonomy" id="7067"/>
    <lineage>
        <taxon>Eukaryota</taxon>
        <taxon>Metazoa</taxon>
        <taxon>Ecdysozoa</taxon>
        <taxon>Arthropoda</taxon>
        <taxon>Hexapoda</taxon>
        <taxon>Insecta</taxon>
        <taxon>Pterygota</taxon>
        <taxon>Neoptera</taxon>
        <taxon>Endopterygota</taxon>
        <taxon>Coleoptera</taxon>
        <taxon>Polyphaga</taxon>
        <taxon>Cucujiformia</taxon>
        <taxon>Tenebrionidae</taxon>
        <taxon>Tenebrio</taxon>
    </lineage>
</organism>
<evidence type="ECO:0000313" key="3">
    <source>
        <dbReference type="Proteomes" id="UP000719412"/>
    </source>
</evidence>
<reference evidence="2" key="1">
    <citation type="journal article" date="2020" name="J Insects Food Feed">
        <title>The yellow mealworm (Tenebrio molitor) genome: a resource for the emerging insects as food and feed industry.</title>
        <authorList>
            <person name="Eriksson T."/>
            <person name="Andere A."/>
            <person name="Kelstrup H."/>
            <person name="Emery V."/>
            <person name="Picard C."/>
        </authorList>
    </citation>
    <scope>NUCLEOTIDE SEQUENCE</scope>
    <source>
        <strain evidence="2">Stoneville</strain>
        <tissue evidence="2">Whole head</tissue>
    </source>
</reference>
<keyword evidence="3" id="KW-1185">Reference proteome</keyword>
<comment type="caution">
    <text evidence="2">The sequence shown here is derived from an EMBL/GenBank/DDBJ whole genome shotgun (WGS) entry which is preliminary data.</text>
</comment>
<dbReference type="AlphaFoldDB" id="A0A8J6LET0"/>
<evidence type="ECO:0000256" key="1">
    <source>
        <dbReference type="SAM" id="MobiDB-lite"/>
    </source>
</evidence>
<proteinExistence type="predicted"/>
<reference evidence="2" key="2">
    <citation type="submission" date="2021-08" db="EMBL/GenBank/DDBJ databases">
        <authorList>
            <person name="Eriksson T."/>
        </authorList>
    </citation>
    <scope>NUCLEOTIDE SEQUENCE</scope>
    <source>
        <strain evidence="2">Stoneville</strain>
        <tissue evidence="2">Whole head</tissue>
    </source>
</reference>
<evidence type="ECO:0000313" key="2">
    <source>
        <dbReference type="EMBL" id="KAH0820299.1"/>
    </source>
</evidence>
<dbReference type="EMBL" id="JABDTM020012343">
    <property type="protein sequence ID" value="KAH0820299.1"/>
    <property type="molecule type" value="Genomic_DNA"/>
</dbReference>